<evidence type="ECO:0000256" key="2">
    <source>
        <dbReference type="ARBA" id="ARBA00022737"/>
    </source>
</evidence>
<dbReference type="Pfam" id="PF00847">
    <property type="entry name" value="AP2"/>
    <property type="match status" value="2"/>
</dbReference>
<dbReference type="GO" id="GO:0005634">
    <property type="term" value="C:nucleus"/>
    <property type="evidence" value="ECO:0007669"/>
    <property type="project" value="UniProtKB-SubCell"/>
</dbReference>
<dbReference type="Gene3D" id="3.30.730.10">
    <property type="entry name" value="AP2/ERF domain"/>
    <property type="match status" value="2"/>
</dbReference>
<organism evidence="10 11">
    <name type="scientific">Arabidopsis thaliana</name>
    <name type="common">Mouse-ear cress</name>
    <dbReference type="NCBI Taxonomy" id="3702"/>
    <lineage>
        <taxon>Eukaryota</taxon>
        <taxon>Viridiplantae</taxon>
        <taxon>Streptophyta</taxon>
        <taxon>Embryophyta</taxon>
        <taxon>Tracheophyta</taxon>
        <taxon>Spermatophyta</taxon>
        <taxon>Magnoliopsida</taxon>
        <taxon>eudicotyledons</taxon>
        <taxon>Gunneridae</taxon>
        <taxon>Pentapetalae</taxon>
        <taxon>rosids</taxon>
        <taxon>malvids</taxon>
        <taxon>Brassicales</taxon>
        <taxon>Brassicaceae</taxon>
        <taxon>Camelineae</taxon>
        <taxon>Arabidopsis</taxon>
    </lineage>
</organism>
<dbReference type="PANTHER" id="PTHR32467:SF101">
    <property type="entry name" value="AP2-LIKE ETHYLENE-RESPONSIVE TRANSCRIPTION FACTOR AIL6"/>
    <property type="match status" value="1"/>
</dbReference>
<dbReference type="InterPro" id="IPR001471">
    <property type="entry name" value="AP2/ERF_dom"/>
</dbReference>
<dbReference type="ExpressionAtlas" id="A0A5S9Y3P3">
    <property type="expression patterns" value="baseline and differential"/>
</dbReference>
<dbReference type="PANTHER" id="PTHR32467">
    <property type="entry name" value="AP2-LIKE ETHYLENE-RESPONSIVE TRANSCRIPTION FACTOR"/>
    <property type="match status" value="1"/>
</dbReference>
<evidence type="ECO:0000256" key="8">
    <source>
        <dbReference type="SAM" id="MobiDB-lite"/>
    </source>
</evidence>
<dbReference type="PROSITE" id="PS51032">
    <property type="entry name" value="AP2_ERF"/>
    <property type="match status" value="2"/>
</dbReference>
<evidence type="ECO:0000313" key="10">
    <source>
        <dbReference type="EMBL" id="CAA0401815.1"/>
    </source>
</evidence>
<evidence type="ECO:0000256" key="3">
    <source>
        <dbReference type="ARBA" id="ARBA00023015"/>
    </source>
</evidence>
<keyword evidence="6" id="KW-0539">Nucleus</keyword>
<evidence type="ECO:0000256" key="7">
    <source>
        <dbReference type="ARBA" id="ARBA00037973"/>
    </source>
</evidence>
<dbReference type="InterPro" id="IPR016177">
    <property type="entry name" value="DNA-bd_dom_sf"/>
</dbReference>
<keyword evidence="3" id="KW-0805">Transcription regulation</keyword>
<dbReference type="GO" id="GO:0003700">
    <property type="term" value="F:DNA-binding transcription factor activity"/>
    <property type="evidence" value="ECO:0007669"/>
    <property type="project" value="InterPro"/>
</dbReference>
<feature type="domain" description="AP2/ERF" evidence="9">
    <location>
        <begin position="371"/>
        <end position="429"/>
    </location>
</feature>
<dbReference type="SUPFAM" id="SSF54171">
    <property type="entry name" value="DNA-binding domain"/>
    <property type="match status" value="2"/>
</dbReference>
<keyword evidence="5" id="KW-0804">Transcription</keyword>
<sequence>MMAPMTNWLTFSLSPMEMLRSSDQSQFVSYDASSAASSSPYLLDNFYGWSNQKPQEFFKEEAQLAAAASMADSTILTTFVDPQSHHSQNHIPKLEDFLGDSSSIVRYSDNSQTDTQDSSLTQIYDPRHHHNQTGFYSDHHDFKTMAGFQSAFSTNSGSEVDDSASIGRTHLAAGDYLGHVVESSGPELGFHGGSTGALSLGVNVNNNTNHRNDNDNHYRGNNNGERINNNNNNDNEKTDSEKEKAVVAVETSDCSNKKIADTFGQRTSIYRGVTRHRWTGRYEAHLWDNSCRREGQARKGRQVYLGGYDKEDKAARAYDLAALKYWNATATTNFPITNYSKEVEEMKHMTKQEFIASLRRKSSGFSRGASIYRGVTRHHQQGRWQARIGRVAGNKDLYLGTFATEEEAAEAYDIAAIKFRGINAVTNFEMNRYDVEAIMKSALPIGGAAKRLKLSLEAAASSEQKPILGHHQLHHFQQQQQQQQLQLQSSPNHSSINFALCPNSAVQSQQIIPCGIPFEAAALYHHHHQQQQHQQQQQQQNFFQHFPANAASDSTGSNNNSNVQGTMGLMAPNPAEFFLWPNQSY</sequence>
<comment type="similarity">
    <text evidence="7">Belongs to the AP2/ERF transcription factor family. AP2 subfamily.</text>
</comment>
<gene>
    <name evidence="10" type="ORF">C24_LOCUS21736</name>
</gene>
<evidence type="ECO:0000256" key="4">
    <source>
        <dbReference type="ARBA" id="ARBA00023125"/>
    </source>
</evidence>
<comment type="subcellular location">
    <subcellularLocation>
        <location evidence="1">Nucleus</location>
    </subcellularLocation>
</comment>
<proteinExistence type="inferred from homology"/>
<reference evidence="10 11" key="1">
    <citation type="submission" date="2019-12" db="EMBL/GenBank/DDBJ databases">
        <authorList>
            <person name="Jiao W.-B."/>
            <person name="Schneeberger K."/>
        </authorList>
    </citation>
    <scope>NUCLEOTIDE SEQUENCE [LARGE SCALE GENOMIC DNA]</scope>
    <source>
        <strain evidence="11">cv. C24</strain>
    </source>
</reference>
<feature type="domain" description="AP2/ERF" evidence="9">
    <location>
        <begin position="269"/>
        <end position="335"/>
    </location>
</feature>
<name>A0A5S9Y3P3_ARATH</name>
<dbReference type="FunFam" id="3.30.730.10:FF:000002">
    <property type="entry name" value="AP2-like ethylene-responsive transcription factor"/>
    <property type="match status" value="1"/>
</dbReference>
<dbReference type="OrthoDB" id="207175at2759"/>
<keyword evidence="4" id="KW-0238">DNA-binding</keyword>
<dbReference type="GO" id="GO:0003677">
    <property type="term" value="F:DNA binding"/>
    <property type="evidence" value="ECO:0007669"/>
    <property type="project" value="UniProtKB-KW"/>
</dbReference>
<dbReference type="PRINTS" id="PR00367">
    <property type="entry name" value="ETHRSPELEMNT"/>
</dbReference>
<feature type="compositionally biased region" description="Low complexity" evidence="8">
    <location>
        <begin position="219"/>
        <end position="233"/>
    </location>
</feature>
<dbReference type="FunFam" id="3.30.730.10:FF:000003">
    <property type="entry name" value="AP2-like ethylene-responsive transcription factor ANT"/>
    <property type="match status" value="1"/>
</dbReference>
<accession>A0A5S9Y3P3</accession>
<evidence type="ECO:0000259" key="9">
    <source>
        <dbReference type="PROSITE" id="PS51032"/>
    </source>
</evidence>
<feature type="region of interest" description="Disordered" evidence="8">
    <location>
        <begin position="206"/>
        <end position="241"/>
    </location>
</feature>
<protein>
    <recommendedName>
        <fullName evidence="9">AP2/ERF domain-containing protein</fullName>
    </recommendedName>
</protein>
<dbReference type="InterPro" id="IPR036955">
    <property type="entry name" value="AP2/ERF_dom_sf"/>
</dbReference>
<dbReference type="EMBL" id="CACSHJ010000096">
    <property type="protein sequence ID" value="CAA0401815.1"/>
    <property type="molecule type" value="Genomic_DNA"/>
</dbReference>
<feature type="region of interest" description="Disordered" evidence="8">
    <location>
        <begin position="105"/>
        <end position="124"/>
    </location>
</feature>
<evidence type="ECO:0000256" key="6">
    <source>
        <dbReference type="ARBA" id="ARBA00023242"/>
    </source>
</evidence>
<dbReference type="AlphaFoldDB" id="A0A5S9Y3P3"/>
<keyword evidence="2" id="KW-0677">Repeat</keyword>
<dbReference type="CDD" id="cd00018">
    <property type="entry name" value="AP2"/>
    <property type="match status" value="2"/>
</dbReference>
<dbReference type="Proteomes" id="UP000434276">
    <property type="component" value="Unassembled WGS sequence"/>
</dbReference>
<dbReference type="SMART" id="SM00380">
    <property type="entry name" value="AP2"/>
    <property type="match status" value="2"/>
</dbReference>
<feature type="compositionally biased region" description="Low complexity" evidence="8">
    <location>
        <begin position="108"/>
        <end position="122"/>
    </location>
</feature>
<evidence type="ECO:0000313" key="11">
    <source>
        <dbReference type="Proteomes" id="UP000434276"/>
    </source>
</evidence>
<evidence type="ECO:0000256" key="5">
    <source>
        <dbReference type="ARBA" id="ARBA00023163"/>
    </source>
</evidence>
<evidence type="ECO:0000256" key="1">
    <source>
        <dbReference type="ARBA" id="ARBA00004123"/>
    </source>
</evidence>